<feature type="region of interest" description="Disordered" evidence="3">
    <location>
        <begin position="15"/>
        <end position="54"/>
    </location>
</feature>
<protein>
    <recommendedName>
        <fullName evidence="4">RCC1-like domain-containing protein</fullName>
    </recommendedName>
</protein>
<dbReference type="EMBL" id="CP089983">
    <property type="protein sequence ID" value="WXB02048.1"/>
    <property type="molecule type" value="Genomic_DNA"/>
</dbReference>
<organism evidence="5 6">
    <name type="scientific">Pendulispora rubella</name>
    <dbReference type="NCBI Taxonomy" id="2741070"/>
    <lineage>
        <taxon>Bacteria</taxon>
        <taxon>Pseudomonadati</taxon>
        <taxon>Myxococcota</taxon>
        <taxon>Myxococcia</taxon>
        <taxon>Myxococcales</taxon>
        <taxon>Sorangiineae</taxon>
        <taxon>Pendulisporaceae</taxon>
        <taxon>Pendulispora</taxon>
    </lineage>
</organism>
<dbReference type="RefSeq" id="WP_394831673.1">
    <property type="nucleotide sequence ID" value="NZ_CP089929.1"/>
</dbReference>
<evidence type="ECO:0000313" key="5">
    <source>
        <dbReference type="EMBL" id="WXB02048.1"/>
    </source>
</evidence>
<dbReference type="PROSITE" id="PS50012">
    <property type="entry name" value="RCC1_3"/>
    <property type="match status" value="4"/>
</dbReference>
<dbReference type="PANTHER" id="PTHR45982">
    <property type="entry name" value="REGULATOR OF CHROMOSOME CONDENSATION"/>
    <property type="match status" value="1"/>
</dbReference>
<evidence type="ECO:0000313" key="6">
    <source>
        <dbReference type="Proteomes" id="UP001374803"/>
    </source>
</evidence>
<gene>
    <name evidence="5" type="ORF">LVJ94_34690</name>
</gene>
<accession>A0ABZ2KTP6</accession>
<keyword evidence="6" id="KW-1185">Reference proteome</keyword>
<evidence type="ECO:0000259" key="4">
    <source>
        <dbReference type="Pfam" id="PF25390"/>
    </source>
</evidence>
<dbReference type="Gene3D" id="2.130.10.30">
    <property type="entry name" value="Regulator of chromosome condensation 1/beta-lactamase-inhibitor protein II"/>
    <property type="match status" value="2"/>
</dbReference>
<dbReference type="InterPro" id="IPR009091">
    <property type="entry name" value="RCC1/BLIP-II"/>
</dbReference>
<keyword evidence="2" id="KW-0677">Repeat</keyword>
<feature type="domain" description="RCC1-like" evidence="4">
    <location>
        <begin position="126"/>
        <end position="429"/>
    </location>
</feature>
<sequence>MAFTLLAWTCAAACDDDSATPPTPIPDAGPDGEPPPPPPPPPPDGGDGGDAGPFRPLLAVGGAHVCAVLESGEPRCWGSNGSGELGNPQVVTYPDGTFFFDGSDVSFPRPASIPSAAGLALGIADSYAAQSTCALAANGDVTCWGNDRTGALGRGPDSAKLSDRPHPEAAIVAGLPPSVAVATNGATSCAVSNAGAVHCWGSNEYCLLGNDAPGIVRSPVAVPLPAGRTATVVTLGSEHACTLLDDGTVACWGNATRPKEAGAVTPRVVAALTDVVEIGAGWQTTCARTRAGEVRCWGNNVYGQLGRPTPEVVDEVPAPAALPSGDRATALGVGYAHACASLESGSLHCWGSNQYGEIGTSPADTPSPGIPASVLPRRVEGLPHAPASISAGLEITCAVLTDHGVWCWGKNGNGALGQMSVDEEPHPAPLRVTF</sequence>
<evidence type="ECO:0000256" key="2">
    <source>
        <dbReference type="ARBA" id="ARBA00022737"/>
    </source>
</evidence>
<dbReference type="InterPro" id="IPR058923">
    <property type="entry name" value="RCC1-like_dom"/>
</dbReference>
<name>A0ABZ2KTP6_9BACT</name>
<reference evidence="5" key="1">
    <citation type="submission" date="2021-12" db="EMBL/GenBank/DDBJ databases">
        <title>Discovery of the Pendulisporaceae a myxobacterial family with distinct sporulation behavior and unique specialized metabolism.</title>
        <authorList>
            <person name="Garcia R."/>
            <person name="Popoff A."/>
            <person name="Bader C.D."/>
            <person name="Loehr J."/>
            <person name="Walesch S."/>
            <person name="Walt C."/>
            <person name="Boldt J."/>
            <person name="Bunk B."/>
            <person name="Haeckl F.J.F.P.J."/>
            <person name="Gunesch A.P."/>
            <person name="Birkelbach J."/>
            <person name="Nuebel U."/>
            <person name="Pietschmann T."/>
            <person name="Bach T."/>
            <person name="Mueller R."/>
        </authorList>
    </citation>
    <scope>NUCLEOTIDE SEQUENCE</scope>
    <source>
        <strain evidence="5">MSr11367</strain>
    </source>
</reference>
<keyword evidence="1" id="KW-0344">Guanine-nucleotide releasing factor</keyword>
<dbReference type="InterPro" id="IPR000408">
    <property type="entry name" value="Reg_chr_condens"/>
</dbReference>
<feature type="compositionally biased region" description="Pro residues" evidence="3">
    <location>
        <begin position="21"/>
        <end position="44"/>
    </location>
</feature>
<dbReference type="Pfam" id="PF25390">
    <property type="entry name" value="WD40_RLD"/>
    <property type="match status" value="1"/>
</dbReference>
<dbReference type="SUPFAM" id="SSF50985">
    <property type="entry name" value="RCC1/BLIP-II"/>
    <property type="match status" value="2"/>
</dbReference>
<dbReference type="PANTHER" id="PTHR45982:SF1">
    <property type="entry name" value="REGULATOR OF CHROMOSOME CONDENSATION"/>
    <property type="match status" value="1"/>
</dbReference>
<dbReference type="Proteomes" id="UP001374803">
    <property type="component" value="Chromosome"/>
</dbReference>
<dbReference type="InterPro" id="IPR051553">
    <property type="entry name" value="Ran_GTPase-activating"/>
</dbReference>
<evidence type="ECO:0000256" key="3">
    <source>
        <dbReference type="SAM" id="MobiDB-lite"/>
    </source>
</evidence>
<evidence type="ECO:0000256" key="1">
    <source>
        <dbReference type="ARBA" id="ARBA00022658"/>
    </source>
</evidence>
<proteinExistence type="predicted"/>